<sequence length="188" mass="21294">MEAAIIGLVSTNNVHACQCNAIVGLVIKLTSITFFKYSLAHAVNQLLIKLLQRSVVENQSSWKWRLFYLLPIGWPRSLASTRNSLYYHAPCMQLLMNGNLRGAVQEPTTGYAFGNSGAVLKLKGAELRRRARACRVRVWSKQCMYNNRIGHPFLMHIPIRLSFSCSLYCKRQLPRHACRHPCTSSVVC</sequence>
<protein>
    <submittedName>
        <fullName evidence="1">Uncharacterized protein</fullName>
    </submittedName>
</protein>
<proteinExistence type="predicted"/>
<accession>A0A8T0XDM0</accession>
<comment type="caution">
    <text evidence="1">The sequence shown here is derived from an EMBL/GenBank/DDBJ whole genome shotgun (WGS) entry which is preliminary data.</text>
</comment>
<dbReference type="AlphaFoldDB" id="A0A8T0XDM0"/>
<keyword evidence="2" id="KW-1185">Reference proteome</keyword>
<dbReference type="EMBL" id="CM029037">
    <property type="protein sequence ID" value="KAG2657247.1"/>
    <property type="molecule type" value="Genomic_DNA"/>
</dbReference>
<organism evidence="1 2">
    <name type="scientific">Panicum virgatum</name>
    <name type="common">Blackwell switchgrass</name>
    <dbReference type="NCBI Taxonomy" id="38727"/>
    <lineage>
        <taxon>Eukaryota</taxon>
        <taxon>Viridiplantae</taxon>
        <taxon>Streptophyta</taxon>
        <taxon>Embryophyta</taxon>
        <taxon>Tracheophyta</taxon>
        <taxon>Spermatophyta</taxon>
        <taxon>Magnoliopsida</taxon>
        <taxon>Liliopsida</taxon>
        <taxon>Poales</taxon>
        <taxon>Poaceae</taxon>
        <taxon>PACMAD clade</taxon>
        <taxon>Panicoideae</taxon>
        <taxon>Panicodae</taxon>
        <taxon>Paniceae</taxon>
        <taxon>Panicinae</taxon>
        <taxon>Panicum</taxon>
        <taxon>Panicum sect. Hiantes</taxon>
    </lineage>
</organism>
<evidence type="ECO:0000313" key="1">
    <source>
        <dbReference type="EMBL" id="KAG2657247.1"/>
    </source>
</evidence>
<gene>
    <name evidence="1" type="ORF">PVAP13_1KG185000</name>
</gene>
<name>A0A8T0XDM0_PANVG</name>
<evidence type="ECO:0000313" key="2">
    <source>
        <dbReference type="Proteomes" id="UP000823388"/>
    </source>
</evidence>
<reference evidence="1" key="1">
    <citation type="submission" date="2020-05" db="EMBL/GenBank/DDBJ databases">
        <title>WGS assembly of Panicum virgatum.</title>
        <authorList>
            <person name="Lovell J.T."/>
            <person name="Jenkins J."/>
            <person name="Shu S."/>
            <person name="Juenger T.E."/>
            <person name="Schmutz J."/>
        </authorList>
    </citation>
    <scope>NUCLEOTIDE SEQUENCE</scope>
    <source>
        <strain evidence="1">AP13</strain>
    </source>
</reference>
<dbReference type="Proteomes" id="UP000823388">
    <property type="component" value="Chromosome 1K"/>
</dbReference>